<dbReference type="Proteomes" id="UP000215199">
    <property type="component" value="Unassembled WGS sequence"/>
</dbReference>
<dbReference type="SUPFAM" id="SSF53597">
    <property type="entry name" value="Dihydrofolate reductase-like"/>
    <property type="match status" value="1"/>
</dbReference>
<dbReference type="GO" id="GO:0008703">
    <property type="term" value="F:5-amino-6-(5-phosphoribosylamino)uracil reductase activity"/>
    <property type="evidence" value="ECO:0007669"/>
    <property type="project" value="InterPro"/>
</dbReference>
<reference evidence="3" key="1">
    <citation type="submission" date="2017-07" db="EMBL/GenBank/DDBJ databases">
        <title>Comparative genome mining reveals phylogenetic distribution patterns of secondary metabolites in Amycolatopsis.</title>
        <authorList>
            <person name="Adamek M."/>
            <person name="Alanjary M."/>
            <person name="Sales-Ortells H."/>
            <person name="Goodfellow M."/>
            <person name="Bull A.T."/>
            <person name="Kalinowski J."/>
            <person name="Ziemert N."/>
        </authorList>
    </citation>
    <scope>NUCLEOTIDE SEQUENCE [LARGE SCALE GENOMIC DNA]</scope>
    <source>
        <strain evidence="3">H5</strain>
    </source>
</reference>
<accession>A0A229TC46</accession>
<evidence type="ECO:0000313" key="2">
    <source>
        <dbReference type="EMBL" id="OXM68683.1"/>
    </source>
</evidence>
<comment type="caution">
    <text evidence="2">The sequence shown here is derived from an EMBL/GenBank/DDBJ whole genome shotgun (WGS) entry which is preliminary data.</text>
</comment>
<evidence type="ECO:0000259" key="1">
    <source>
        <dbReference type="Pfam" id="PF01872"/>
    </source>
</evidence>
<proteinExistence type="predicted"/>
<evidence type="ECO:0000313" key="3">
    <source>
        <dbReference type="Proteomes" id="UP000215199"/>
    </source>
</evidence>
<feature type="domain" description="Bacterial bifunctional deaminase-reductase C-terminal" evidence="1">
    <location>
        <begin position="3"/>
        <end position="161"/>
    </location>
</feature>
<gene>
    <name evidence="2" type="ORF">CF165_11370</name>
</gene>
<dbReference type="AlphaFoldDB" id="A0A229TC46"/>
<dbReference type="InterPro" id="IPR002734">
    <property type="entry name" value="RibDG_C"/>
</dbReference>
<sequence>MAKLLYHITMSLDGFVAAPGDDMTWLSGLHAEPNPVVERVIGGIGAVLMGHHTYAPATTAEGEVYGGRWRGPIFVVTRDAAPSPGFTLVGDLGEAVAAASAAAGDGYVAVLGATTARRCLEAGLLDEVLVHVAPVLLGDGVRLFDHPGGTRVRLDPVELSHAGAITNAWYRVA</sequence>
<dbReference type="GO" id="GO:0009231">
    <property type="term" value="P:riboflavin biosynthetic process"/>
    <property type="evidence" value="ECO:0007669"/>
    <property type="project" value="InterPro"/>
</dbReference>
<dbReference type="Gene3D" id="3.40.430.10">
    <property type="entry name" value="Dihydrofolate Reductase, subunit A"/>
    <property type="match status" value="1"/>
</dbReference>
<dbReference type="InterPro" id="IPR024072">
    <property type="entry name" value="DHFR-like_dom_sf"/>
</dbReference>
<dbReference type="RefSeq" id="WP_093947443.1">
    <property type="nucleotide sequence ID" value="NZ_NMUL01000009.1"/>
</dbReference>
<dbReference type="PANTHER" id="PTHR38011:SF12">
    <property type="entry name" value="BIFUNCTIONAL DEAMINASE-REDUCTASE DOMAIN PROTEIN"/>
    <property type="match status" value="1"/>
</dbReference>
<dbReference type="Pfam" id="PF01872">
    <property type="entry name" value="RibD_C"/>
    <property type="match status" value="1"/>
</dbReference>
<dbReference type="EMBL" id="NMUL01000009">
    <property type="protein sequence ID" value="OXM68683.1"/>
    <property type="molecule type" value="Genomic_DNA"/>
</dbReference>
<dbReference type="PANTHER" id="PTHR38011">
    <property type="entry name" value="DIHYDROFOLATE REDUCTASE FAMILY PROTEIN (AFU_ORTHOLOGUE AFUA_8G06820)"/>
    <property type="match status" value="1"/>
</dbReference>
<dbReference type="InterPro" id="IPR050765">
    <property type="entry name" value="Riboflavin_Biosynth_HTPR"/>
</dbReference>
<organism evidence="2 3">
    <name type="scientific">Amycolatopsis vastitatis</name>
    <dbReference type="NCBI Taxonomy" id="1905142"/>
    <lineage>
        <taxon>Bacteria</taxon>
        <taxon>Bacillati</taxon>
        <taxon>Actinomycetota</taxon>
        <taxon>Actinomycetes</taxon>
        <taxon>Pseudonocardiales</taxon>
        <taxon>Pseudonocardiaceae</taxon>
        <taxon>Amycolatopsis</taxon>
    </lineage>
</organism>
<dbReference type="OrthoDB" id="2313602at2"/>
<protein>
    <submittedName>
        <fullName evidence="2">Deaminase</fullName>
    </submittedName>
</protein>
<name>A0A229TC46_9PSEU</name>
<keyword evidence="3" id="KW-1185">Reference proteome</keyword>